<keyword evidence="2" id="KW-1185">Reference proteome</keyword>
<proteinExistence type="predicted"/>
<reference evidence="1 2" key="1">
    <citation type="submission" date="2024-03" db="EMBL/GenBank/DDBJ databases">
        <title>Actinomycetospora sp. OC33-EN08, a novel actinomycete isolated from wild orchid (Aerides multiflora).</title>
        <authorList>
            <person name="Suriyachadkun C."/>
        </authorList>
    </citation>
    <scope>NUCLEOTIDE SEQUENCE [LARGE SCALE GENOMIC DNA]</scope>
    <source>
        <strain evidence="1 2">OC33-EN08</strain>
    </source>
</reference>
<evidence type="ECO:0000313" key="1">
    <source>
        <dbReference type="EMBL" id="MEJ2869463.1"/>
    </source>
</evidence>
<dbReference type="EMBL" id="JBBEGN010000008">
    <property type="protein sequence ID" value="MEJ2869463.1"/>
    <property type="molecule type" value="Genomic_DNA"/>
</dbReference>
<dbReference type="RefSeq" id="WP_337696042.1">
    <property type="nucleotide sequence ID" value="NZ_JBBEGN010000008.1"/>
</dbReference>
<gene>
    <name evidence="1" type="ORF">WCD74_16925</name>
</gene>
<name>A0ABU8MQ74_9PSEU</name>
<sequence length="81" mass="8518">MGAPERAHWLTCALDGRDHAVVDHDPQSGAHLAACARTVWASSLASPPASRCPDCADATDTATTDRRPSTLIGRLLSLRPA</sequence>
<comment type="caution">
    <text evidence="1">The sequence shown here is derived from an EMBL/GenBank/DDBJ whole genome shotgun (WGS) entry which is preliminary data.</text>
</comment>
<protein>
    <submittedName>
        <fullName evidence="1">Uncharacterized protein</fullName>
    </submittedName>
</protein>
<organism evidence="1 2">
    <name type="scientific">Actinomycetospora aurantiaca</name>
    <dbReference type="NCBI Taxonomy" id="3129233"/>
    <lineage>
        <taxon>Bacteria</taxon>
        <taxon>Bacillati</taxon>
        <taxon>Actinomycetota</taxon>
        <taxon>Actinomycetes</taxon>
        <taxon>Pseudonocardiales</taxon>
        <taxon>Pseudonocardiaceae</taxon>
        <taxon>Actinomycetospora</taxon>
    </lineage>
</organism>
<dbReference type="Proteomes" id="UP001385809">
    <property type="component" value="Unassembled WGS sequence"/>
</dbReference>
<evidence type="ECO:0000313" key="2">
    <source>
        <dbReference type="Proteomes" id="UP001385809"/>
    </source>
</evidence>
<accession>A0ABU8MQ74</accession>